<feature type="domain" description="Transketolase-like pyrimidine-binding" evidence="5">
    <location>
        <begin position="125"/>
        <end position="167"/>
    </location>
</feature>
<dbReference type="GO" id="GO:0045252">
    <property type="term" value="C:oxoglutarate dehydrogenase complex"/>
    <property type="evidence" value="ECO:0007669"/>
    <property type="project" value="TreeGrafter"/>
</dbReference>
<dbReference type="EMBL" id="PKPP01002118">
    <property type="protein sequence ID" value="PWA77495.1"/>
    <property type="molecule type" value="Genomic_DNA"/>
</dbReference>
<dbReference type="GO" id="GO:0005739">
    <property type="term" value="C:mitochondrion"/>
    <property type="evidence" value="ECO:0007669"/>
    <property type="project" value="TreeGrafter"/>
</dbReference>
<keyword evidence="3" id="KW-0560">Oxidoreductase</keyword>
<evidence type="ECO:0000256" key="3">
    <source>
        <dbReference type="ARBA" id="ARBA00023002"/>
    </source>
</evidence>
<dbReference type="STRING" id="35608.A0A2U1NVE7"/>
<reference evidence="6 7" key="1">
    <citation type="journal article" date="2018" name="Mol. Plant">
        <title>The genome of Artemisia annua provides insight into the evolution of Asteraceae family and artemisinin biosynthesis.</title>
        <authorList>
            <person name="Shen Q."/>
            <person name="Zhang L."/>
            <person name="Liao Z."/>
            <person name="Wang S."/>
            <person name="Yan T."/>
            <person name="Shi P."/>
            <person name="Liu M."/>
            <person name="Fu X."/>
            <person name="Pan Q."/>
            <person name="Wang Y."/>
            <person name="Lv Z."/>
            <person name="Lu X."/>
            <person name="Zhang F."/>
            <person name="Jiang W."/>
            <person name="Ma Y."/>
            <person name="Chen M."/>
            <person name="Hao X."/>
            <person name="Li L."/>
            <person name="Tang Y."/>
            <person name="Lv G."/>
            <person name="Zhou Y."/>
            <person name="Sun X."/>
            <person name="Brodelius P.E."/>
            <person name="Rose J.K.C."/>
            <person name="Tang K."/>
        </authorList>
    </citation>
    <scope>NUCLEOTIDE SEQUENCE [LARGE SCALE GENOMIC DNA]</scope>
    <source>
        <strain evidence="7">cv. Huhao1</strain>
        <tissue evidence="6">Leaf</tissue>
    </source>
</reference>
<dbReference type="PANTHER" id="PTHR23152:SF4">
    <property type="entry name" value="2-OXOADIPATE DEHYDROGENASE COMPLEX COMPONENT E1"/>
    <property type="match status" value="1"/>
</dbReference>
<proteinExistence type="inferred from homology"/>
<dbReference type="SUPFAM" id="SSF52518">
    <property type="entry name" value="Thiamin diphosphate-binding fold (THDP-binding)"/>
    <property type="match status" value="1"/>
</dbReference>
<dbReference type="AlphaFoldDB" id="A0A2U1NVE7"/>
<name>A0A2U1NVE7_ARTAN</name>
<evidence type="ECO:0000313" key="6">
    <source>
        <dbReference type="EMBL" id="PWA77495.1"/>
    </source>
</evidence>
<dbReference type="PANTHER" id="PTHR23152">
    <property type="entry name" value="2-OXOGLUTARATE DEHYDROGENASE"/>
    <property type="match status" value="1"/>
</dbReference>
<dbReference type="GO" id="GO:0006099">
    <property type="term" value="P:tricarboxylic acid cycle"/>
    <property type="evidence" value="ECO:0007669"/>
    <property type="project" value="TreeGrafter"/>
</dbReference>
<evidence type="ECO:0000256" key="1">
    <source>
        <dbReference type="ARBA" id="ARBA00001964"/>
    </source>
</evidence>
<sequence length="167" mass="19624">MITRSSPVKLNQIPWNRRLRRKKRVKQRLMRKPVQRLMKLKRRIRRIIQRLKALAYKEVEVYLSIISKTLGRILQDIDDDIRTCCQEVGKFGKPIATLPETFKPHRTVKKIFADRLKMIETTEGVEWAVGEALAFATLLVEGNHVRLNGQDVERGTFSHTHYVLHDQ</sequence>
<dbReference type="Gene3D" id="3.40.50.12470">
    <property type="match status" value="1"/>
</dbReference>
<keyword evidence="7" id="KW-1185">Reference proteome</keyword>
<dbReference type="InterPro" id="IPR005475">
    <property type="entry name" value="Transketolase-like_Pyr-bd"/>
</dbReference>
<comment type="cofactor">
    <cofactor evidence="1">
        <name>thiamine diphosphate</name>
        <dbReference type="ChEBI" id="CHEBI:58937"/>
    </cofactor>
</comment>
<keyword evidence="4" id="KW-0786">Thiamine pyrophosphate</keyword>
<dbReference type="InterPro" id="IPR029061">
    <property type="entry name" value="THDP-binding"/>
</dbReference>
<evidence type="ECO:0000313" key="7">
    <source>
        <dbReference type="Proteomes" id="UP000245207"/>
    </source>
</evidence>
<organism evidence="6 7">
    <name type="scientific">Artemisia annua</name>
    <name type="common">Sweet wormwood</name>
    <dbReference type="NCBI Taxonomy" id="35608"/>
    <lineage>
        <taxon>Eukaryota</taxon>
        <taxon>Viridiplantae</taxon>
        <taxon>Streptophyta</taxon>
        <taxon>Embryophyta</taxon>
        <taxon>Tracheophyta</taxon>
        <taxon>Spermatophyta</taxon>
        <taxon>Magnoliopsida</taxon>
        <taxon>eudicotyledons</taxon>
        <taxon>Gunneridae</taxon>
        <taxon>Pentapetalae</taxon>
        <taxon>asterids</taxon>
        <taxon>campanulids</taxon>
        <taxon>Asterales</taxon>
        <taxon>Asteraceae</taxon>
        <taxon>Asteroideae</taxon>
        <taxon>Anthemideae</taxon>
        <taxon>Artemisiinae</taxon>
        <taxon>Artemisia</taxon>
    </lineage>
</organism>
<dbReference type="Pfam" id="PF02779">
    <property type="entry name" value="Transket_pyr"/>
    <property type="match status" value="1"/>
</dbReference>
<accession>A0A2U1NVE7</accession>
<protein>
    <submittedName>
        <fullName evidence="6">2-oxoglutarate dehydrogenase, E1 component</fullName>
    </submittedName>
</protein>
<evidence type="ECO:0000259" key="5">
    <source>
        <dbReference type="Pfam" id="PF02779"/>
    </source>
</evidence>
<evidence type="ECO:0000256" key="4">
    <source>
        <dbReference type="ARBA" id="ARBA00023052"/>
    </source>
</evidence>
<dbReference type="Proteomes" id="UP000245207">
    <property type="component" value="Unassembled WGS sequence"/>
</dbReference>
<evidence type="ECO:0000256" key="2">
    <source>
        <dbReference type="ARBA" id="ARBA00006936"/>
    </source>
</evidence>
<comment type="similarity">
    <text evidence="2">Belongs to the alpha-ketoglutarate dehydrogenase family.</text>
</comment>
<comment type="caution">
    <text evidence="6">The sequence shown here is derived from an EMBL/GenBank/DDBJ whole genome shotgun (WGS) entry which is preliminary data.</text>
</comment>
<dbReference type="GO" id="GO:0030976">
    <property type="term" value="F:thiamine pyrophosphate binding"/>
    <property type="evidence" value="ECO:0007669"/>
    <property type="project" value="InterPro"/>
</dbReference>
<dbReference type="OrthoDB" id="413077at2759"/>
<dbReference type="GO" id="GO:0004591">
    <property type="term" value="F:oxoglutarate dehydrogenase (succinyl-transferring) activity"/>
    <property type="evidence" value="ECO:0007669"/>
    <property type="project" value="TreeGrafter"/>
</dbReference>
<gene>
    <name evidence="6" type="ORF">CTI12_AA217540</name>
</gene>
<dbReference type="InterPro" id="IPR011603">
    <property type="entry name" value="2oxoglutarate_DH_E1"/>
</dbReference>